<dbReference type="Pfam" id="PF05170">
    <property type="entry name" value="AsmA"/>
    <property type="match status" value="2"/>
</dbReference>
<sequence>MKLIKKSFLLLWMFLIIVVFVFWALIQFIKPESVKELLNKQITSLTGQDSRIDGDIHWQLFPRPGIKVTNIQIGESKQKAYYFLFIDNLHLNLQLTPLMKGKLIFNEINVDGFTANINPEIAATPQPDKTSTKHAPSETKSSSQFMTRFAIDTLLLTHGQLIITDHQNHIALTDLQIGVDQLNLNNHYFSIQLKGNIAGSLLNNQVNATLNFKGKTRLTTEALTHPQSIMQNLSLDGQLFLQNLQFNQFKIGKINANAMSKSGEITLNPLNLSLYEGEAIGHLNYRMTSKAFTLSQTATGLNAKQLLNDLTGNNLLKGKLDFSLHASGNLSEPNWQNRLQAKGNVTIKDGFLNFADIKKLVNHIAETIDLLMTQKSFDASLASLLDNMNLAAYQEGKTKFQLLSIQYDLKHDLLFNDSLLLQAEQLQVKGYGQIDLNNLSIANELLIKLLTSDKTINKIQELFDNGLPFKLSGKMSMPMIYPDLRKISPVISTYLLKKSFDKPLKKLQKGLEEWLR</sequence>
<proteinExistence type="predicted"/>
<dbReference type="PANTHER" id="PTHR30441">
    <property type="entry name" value="DUF748 DOMAIN-CONTAINING PROTEIN"/>
    <property type="match status" value="1"/>
</dbReference>
<gene>
    <name evidence="4" type="ORF">Loak_0666</name>
</gene>
<feature type="region of interest" description="Disordered" evidence="1">
    <location>
        <begin position="121"/>
        <end position="141"/>
    </location>
</feature>
<keyword evidence="2" id="KW-1133">Transmembrane helix</keyword>
<keyword evidence="2" id="KW-0812">Transmembrane</keyword>
<feature type="domain" description="AsmA" evidence="3">
    <location>
        <begin position="243"/>
        <end position="374"/>
    </location>
</feature>
<dbReference type="GO" id="GO:0005886">
    <property type="term" value="C:plasma membrane"/>
    <property type="evidence" value="ECO:0007669"/>
    <property type="project" value="TreeGrafter"/>
</dbReference>
<accession>A0A0W0XG28</accession>
<dbReference type="PATRIC" id="fig|29423.5.peg.694"/>
<evidence type="ECO:0000256" key="1">
    <source>
        <dbReference type="SAM" id="MobiDB-lite"/>
    </source>
</evidence>
<dbReference type="RefSeq" id="WP_042238872.1">
    <property type="nucleotide sequence ID" value="NZ_LCUA01000005.1"/>
</dbReference>
<dbReference type="PANTHER" id="PTHR30441:SF8">
    <property type="entry name" value="DUF748 DOMAIN-CONTAINING PROTEIN"/>
    <property type="match status" value="1"/>
</dbReference>
<evidence type="ECO:0000313" key="5">
    <source>
        <dbReference type="Proteomes" id="UP000054858"/>
    </source>
</evidence>
<feature type="transmembrane region" description="Helical" evidence="2">
    <location>
        <begin position="7"/>
        <end position="26"/>
    </location>
</feature>
<evidence type="ECO:0000259" key="3">
    <source>
        <dbReference type="Pfam" id="PF05170"/>
    </source>
</evidence>
<dbReference type="Proteomes" id="UP000054858">
    <property type="component" value="Unassembled WGS sequence"/>
</dbReference>
<protein>
    <submittedName>
        <fullName evidence="4">Putative asmA protein</fullName>
    </submittedName>
</protein>
<dbReference type="EMBL" id="LNYP01000008">
    <property type="protein sequence ID" value="KTD43491.1"/>
    <property type="molecule type" value="Genomic_DNA"/>
</dbReference>
<dbReference type="AlphaFoldDB" id="A0A0W0XG28"/>
<reference evidence="4 5" key="1">
    <citation type="submission" date="2015-11" db="EMBL/GenBank/DDBJ databases">
        <title>Genomic analysis of 38 Legionella species identifies large and diverse effector repertoires.</title>
        <authorList>
            <person name="Burstein D."/>
            <person name="Amaro F."/>
            <person name="Zusman T."/>
            <person name="Lifshitz Z."/>
            <person name="Cohen O."/>
            <person name="Gilbert J.A."/>
            <person name="Pupko T."/>
            <person name="Shuman H.A."/>
            <person name="Segal G."/>
        </authorList>
    </citation>
    <scope>NUCLEOTIDE SEQUENCE [LARGE SCALE GENOMIC DNA]</scope>
    <source>
        <strain evidence="4 5">Oak Ridge-10</strain>
    </source>
</reference>
<keyword evidence="2" id="KW-0472">Membrane</keyword>
<evidence type="ECO:0000313" key="4">
    <source>
        <dbReference type="EMBL" id="KTD43491.1"/>
    </source>
</evidence>
<dbReference type="InterPro" id="IPR007844">
    <property type="entry name" value="AsmA"/>
</dbReference>
<evidence type="ECO:0000256" key="2">
    <source>
        <dbReference type="SAM" id="Phobius"/>
    </source>
</evidence>
<organism evidence="4 5">
    <name type="scientific">Legionella oakridgensis</name>
    <dbReference type="NCBI Taxonomy" id="29423"/>
    <lineage>
        <taxon>Bacteria</taxon>
        <taxon>Pseudomonadati</taxon>
        <taxon>Pseudomonadota</taxon>
        <taxon>Gammaproteobacteria</taxon>
        <taxon>Legionellales</taxon>
        <taxon>Legionellaceae</taxon>
        <taxon>Legionella</taxon>
    </lineage>
</organism>
<dbReference type="GO" id="GO:0090313">
    <property type="term" value="P:regulation of protein targeting to membrane"/>
    <property type="evidence" value="ECO:0007669"/>
    <property type="project" value="TreeGrafter"/>
</dbReference>
<comment type="caution">
    <text evidence="4">The sequence shown here is derived from an EMBL/GenBank/DDBJ whole genome shotgun (WGS) entry which is preliminary data.</text>
</comment>
<dbReference type="InterPro" id="IPR052894">
    <property type="entry name" value="AsmA-related"/>
</dbReference>
<name>A0A0W0XG28_9GAMM</name>
<feature type="domain" description="AsmA" evidence="3">
    <location>
        <begin position="4"/>
        <end position="230"/>
    </location>
</feature>